<comment type="caution">
    <text evidence="12">The sequence shown here is derived from an EMBL/GenBank/DDBJ whole genome shotgun (WGS) entry which is preliminary data.</text>
</comment>
<keyword evidence="8" id="KW-0625">Polysaccharide transport</keyword>
<evidence type="ECO:0000256" key="4">
    <source>
        <dbReference type="ARBA" id="ARBA00022475"/>
    </source>
</evidence>
<keyword evidence="7 10" id="KW-1133">Transmembrane helix</keyword>
<feature type="transmembrane region" description="Helical" evidence="10">
    <location>
        <begin position="154"/>
        <end position="173"/>
    </location>
</feature>
<dbReference type="PRINTS" id="PR00164">
    <property type="entry name" value="ABC2TRNSPORT"/>
</dbReference>
<feature type="transmembrane region" description="Helical" evidence="10">
    <location>
        <begin position="117"/>
        <end position="142"/>
    </location>
</feature>
<dbReference type="Pfam" id="PF01061">
    <property type="entry name" value="ABC2_membrane"/>
    <property type="match status" value="1"/>
</dbReference>
<dbReference type="InterPro" id="IPR013525">
    <property type="entry name" value="ABC2_TM"/>
</dbReference>
<evidence type="ECO:0000313" key="13">
    <source>
        <dbReference type="Proteomes" id="UP001629432"/>
    </source>
</evidence>
<evidence type="ECO:0000259" key="11">
    <source>
        <dbReference type="Pfam" id="PF01061"/>
    </source>
</evidence>
<keyword evidence="3" id="KW-0813">Transport</keyword>
<dbReference type="EMBL" id="JAQQCF010000027">
    <property type="protein sequence ID" value="MFM0640358.1"/>
    <property type="molecule type" value="Genomic_DNA"/>
</dbReference>
<keyword evidence="4" id="KW-1003">Cell membrane</keyword>
<evidence type="ECO:0000256" key="2">
    <source>
        <dbReference type="ARBA" id="ARBA00007783"/>
    </source>
</evidence>
<keyword evidence="6 10" id="KW-0812">Transmembrane</keyword>
<evidence type="ECO:0000256" key="7">
    <source>
        <dbReference type="ARBA" id="ARBA00022989"/>
    </source>
</evidence>
<sequence>MTRHASASATATLRHSLKLQTRSVGALLMREVLTRYGRHNIGFLWLLLEPMLLTLGVTLLWHFTFKEHAGNLSVTAFAVTGYSSIQLWRTTAGRCIHALQPNLSLLYHRNVRIIDIYFARILLELAGATAAFTVMLCVFVGTDLMAPPADLFPLLLGWFLLGWFGGALSLLLGAASELSELVERIWHPVSYLLFPLSGAMFLVEWLPTSYQSLVLWVPMVTPNELIRWGYFGSAVTPHYDIPWAVTVNLTLTLVGLYVCRVAEKRVEHE</sequence>
<accession>A0ABW9DZ60</accession>
<organism evidence="12 13">
    <name type="scientific">Paraburkholderia metrosideri</name>
    <dbReference type="NCBI Taxonomy" id="580937"/>
    <lineage>
        <taxon>Bacteria</taxon>
        <taxon>Pseudomonadati</taxon>
        <taxon>Pseudomonadota</taxon>
        <taxon>Betaproteobacteria</taxon>
        <taxon>Burkholderiales</taxon>
        <taxon>Burkholderiaceae</taxon>
        <taxon>Paraburkholderia</taxon>
    </lineage>
</organism>
<gene>
    <name evidence="12" type="ORF">PQQ63_27035</name>
</gene>
<evidence type="ECO:0000256" key="5">
    <source>
        <dbReference type="ARBA" id="ARBA00022597"/>
    </source>
</evidence>
<name>A0ABW9DZ60_9BURK</name>
<dbReference type="InterPro" id="IPR000412">
    <property type="entry name" value="ABC_2_transport"/>
</dbReference>
<evidence type="ECO:0000256" key="8">
    <source>
        <dbReference type="ARBA" id="ARBA00023047"/>
    </source>
</evidence>
<evidence type="ECO:0000256" key="6">
    <source>
        <dbReference type="ARBA" id="ARBA00022692"/>
    </source>
</evidence>
<reference evidence="12 13" key="1">
    <citation type="journal article" date="2024" name="Chem. Sci.">
        <title>Discovery of megapolipeptins by genome mining of a Burkholderiales bacteria collection.</title>
        <authorList>
            <person name="Paulo B.S."/>
            <person name="Recchia M.J.J."/>
            <person name="Lee S."/>
            <person name="Fergusson C.H."/>
            <person name="Romanowski S.B."/>
            <person name="Hernandez A."/>
            <person name="Krull N."/>
            <person name="Liu D.Y."/>
            <person name="Cavanagh H."/>
            <person name="Bos A."/>
            <person name="Gray C.A."/>
            <person name="Murphy B.T."/>
            <person name="Linington R.G."/>
            <person name="Eustaquio A.S."/>
        </authorList>
    </citation>
    <scope>NUCLEOTIDE SEQUENCE [LARGE SCALE GENOMIC DNA]</scope>
    <source>
        <strain evidence="12 13">RL17-338-BIC-A</strain>
    </source>
</reference>
<dbReference type="PANTHER" id="PTHR30413">
    <property type="entry name" value="INNER MEMBRANE TRANSPORT PERMEASE"/>
    <property type="match status" value="1"/>
</dbReference>
<protein>
    <submittedName>
        <fullName evidence="12">ABC transporter permease</fullName>
    </submittedName>
</protein>
<proteinExistence type="inferred from homology"/>
<dbReference type="RefSeq" id="WP_408339145.1">
    <property type="nucleotide sequence ID" value="NZ_JAQQCF010000027.1"/>
</dbReference>
<evidence type="ECO:0000313" key="12">
    <source>
        <dbReference type="EMBL" id="MFM0640358.1"/>
    </source>
</evidence>
<dbReference type="Proteomes" id="UP001629432">
    <property type="component" value="Unassembled WGS sequence"/>
</dbReference>
<feature type="domain" description="ABC-2 type transporter transmembrane" evidence="11">
    <location>
        <begin position="24"/>
        <end position="231"/>
    </location>
</feature>
<feature type="transmembrane region" description="Helical" evidence="10">
    <location>
        <begin position="241"/>
        <end position="259"/>
    </location>
</feature>
<comment type="subcellular location">
    <subcellularLocation>
        <location evidence="1">Cell membrane</location>
        <topology evidence="1">Multi-pass membrane protein</topology>
    </subcellularLocation>
</comment>
<evidence type="ECO:0000256" key="9">
    <source>
        <dbReference type="ARBA" id="ARBA00023136"/>
    </source>
</evidence>
<comment type="similarity">
    <text evidence="2">Belongs to the ABC-2 integral membrane protein family.</text>
</comment>
<feature type="transmembrane region" description="Helical" evidence="10">
    <location>
        <begin position="185"/>
        <end position="206"/>
    </location>
</feature>
<keyword evidence="9 10" id="KW-0472">Membrane</keyword>
<dbReference type="PANTHER" id="PTHR30413:SF10">
    <property type="entry name" value="CAPSULE POLYSACCHARIDE EXPORT INNER-MEMBRANE PROTEIN CTRC"/>
    <property type="match status" value="1"/>
</dbReference>
<evidence type="ECO:0000256" key="3">
    <source>
        <dbReference type="ARBA" id="ARBA00022448"/>
    </source>
</evidence>
<keyword evidence="5" id="KW-0762">Sugar transport</keyword>
<feature type="transmembrane region" description="Helical" evidence="10">
    <location>
        <begin position="43"/>
        <end position="63"/>
    </location>
</feature>
<evidence type="ECO:0000256" key="10">
    <source>
        <dbReference type="SAM" id="Phobius"/>
    </source>
</evidence>
<feature type="transmembrane region" description="Helical" evidence="10">
    <location>
        <begin position="69"/>
        <end position="88"/>
    </location>
</feature>
<evidence type="ECO:0000256" key="1">
    <source>
        <dbReference type="ARBA" id="ARBA00004651"/>
    </source>
</evidence>
<keyword evidence="13" id="KW-1185">Reference proteome</keyword>